<dbReference type="AlphaFoldDB" id="A0A371HUG1"/>
<evidence type="ECO:0000313" key="1">
    <source>
        <dbReference type="EMBL" id="RDY06420.1"/>
    </source>
</evidence>
<name>A0A371HUG1_MUCPR</name>
<dbReference type="PANTHER" id="PTHR24559">
    <property type="entry name" value="TRANSPOSON TY3-I GAG-POL POLYPROTEIN"/>
    <property type="match status" value="1"/>
</dbReference>
<dbReference type="Gene3D" id="3.30.70.270">
    <property type="match status" value="1"/>
</dbReference>
<dbReference type="Proteomes" id="UP000257109">
    <property type="component" value="Unassembled WGS sequence"/>
</dbReference>
<dbReference type="OrthoDB" id="1928766at2759"/>
<dbReference type="InterPro" id="IPR043128">
    <property type="entry name" value="Rev_trsase/Diguanyl_cyclase"/>
</dbReference>
<protein>
    <submittedName>
        <fullName evidence="1">Uncharacterized protein</fullName>
    </submittedName>
</protein>
<comment type="caution">
    <text evidence="1">The sequence shown here is derived from an EMBL/GenBank/DDBJ whole genome shotgun (WGS) entry which is preliminary data.</text>
</comment>
<reference evidence="1" key="1">
    <citation type="submission" date="2018-05" db="EMBL/GenBank/DDBJ databases">
        <title>Draft genome of Mucuna pruriens seed.</title>
        <authorList>
            <person name="Nnadi N.E."/>
            <person name="Vos R."/>
            <person name="Hasami M.H."/>
            <person name="Devisetty U.K."/>
            <person name="Aguiy J.C."/>
        </authorList>
    </citation>
    <scope>NUCLEOTIDE SEQUENCE [LARGE SCALE GENOMIC DNA]</scope>
    <source>
        <strain evidence="1">JCA_2017</strain>
    </source>
</reference>
<feature type="non-terminal residue" evidence="1">
    <location>
        <position position="1"/>
    </location>
</feature>
<proteinExistence type="predicted"/>
<evidence type="ECO:0000313" key="2">
    <source>
        <dbReference type="Proteomes" id="UP000257109"/>
    </source>
</evidence>
<organism evidence="1 2">
    <name type="scientific">Mucuna pruriens</name>
    <name type="common">Velvet bean</name>
    <name type="synonym">Dolichos pruriens</name>
    <dbReference type="NCBI Taxonomy" id="157652"/>
    <lineage>
        <taxon>Eukaryota</taxon>
        <taxon>Viridiplantae</taxon>
        <taxon>Streptophyta</taxon>
        <taxon>Embryophyta</taxon>
        <taxon>Tracheophyta</taxon>
        <taxon>Spermatophyta</taxon>
        <taxon>Magnoliopsida</taxon>
        <taxon>eudicotyledons</taxon>
        <taxon>Gunneridae</taxon>
        <taxon>Pentapetalae</taxon>
        <taxon>rosids</taxon>
        <taxon>fabids</taxon>
        <taxon>Fabales</taxon>
        <taxon>Fabaceae</taxon>
        <taxon>Papilionoideae</taxon>
        <taxon>50 kb inversion clade</taxon>
        <taxon>NPAAA clade</taxon>
        <taxon>indigoferoid/millettioid clade</taxon>
        <taxon>Phaseoleae</taxon>
        <taxon>Mucuna</taxon>
    </lineage>
</organism>
<dbReference type="InterPro" id="IPR053134">
    <property type="entry name" value="RNA-dir_DNA_polymerase"/>
</dbReference>
<dbReference type="InterPro" id="IPR043502">
    <property type="entry name" value="DNA/RNA_pol_sf"/>
</dbReference>
<dbReference type="PANTHER" id="PTHR24559:SF444">
    <property type="entry name" value="REVERSE TRANSCRIPTASE DOMAIN-CONTAINING PROTEIN"/>
    <property type="match status" value="1"/>
</dbReference>
<dbReference type="EMBL" id="QJKJ01001689">
    <property type="protein sequence ID" value="RDY06420.1"/>
    <property type="molecule type" value="Genomic_DNA"/>
</dbReference>
<dbReference type="SUPFAM" id="SSF56672">
    <property type="entry name" value="DNA/RNA polymerases"/>
    <property type="match status" value="1"/>
</dbReference>
<sequence>MVLPQPSDSIRSLAIFRLILAVRCAQSWNIFSLDSRRSSWVVANLAYLLAVNGKDFQSVRDSGSLVYLTWFIRGFVLLGKSHGSGHKPIDSKGANNSKAFINFLDIDSCQQPEDWRPWSVEDLKEKTRIGAALDGELEECLVHFLTKTWDVFAWTLADMLGIDPNFLCHHLSIAPRTRLGEEKQKATKEETNKLLGTHFIRQFGKWRVCTNYTDLNKACLKDLYPLPSIDRLVDGASGYRLLSVSH</sequence>
<accession>A0A371HUG1</accession>
<keyword evidence="2" id="KW-1185">Reference proteome</keyword>
<gene>
    <name evidence="1" type="ORF">CR513_09584</name>
</gene>